<gene>
    <name evidence="2" type="ORF">BT63DRAFT_451344</name>
</gene>
<keyword evidence="1" id="KW-1133">Transmembrane helix</keyword>
<organism evidence="2 3">
    <name type="scientific">Microthyrium microscopicum</name>
    <dbReference type="NCBI Taxonomy" id="703497"/>
    <lineage>
        <taxon>Eukaryota</taxon>
        <taxon>Fungi</taxon>
        <taxon>Dikarya</taxon>
        <taxon>Ascomycota</taxon>
        <taxon>Pezizomycotina</taxon>
        <taxon>Dothideomycetes</taxon>
        <taxon>Dothideomycetes incertae sedis</taxon>
        <taxon>Microthyriales</taxon>
        <taxon>Microthyriaceae</taxon>
        <taxon>Microthyrium</taxon>
    </lineage>
</organism>
<feature type="transmembrane region" description="Helical" evidence="1">
    <location>
        <begin position="77"/>
        <end position="110"/>
    </location>
</feature>
<keyword evidence="3" id="KW-1185">Reference proteome</keyword>
<sequence>MSQNLQGSPAKECNCCRKQNTRSVGMSSGARIDAIIKGSLTHNRFPEFWVLCTLSVAAITYPWLLKMELFGEEPLKGIFIFLSFLWTLFVTGLVCLFLGFLGVVFGVPIYYAMAMLYNGILDLKTFLASTNSCNCSCQPQPDHPAGSPTSIS</sequence>
<dbReference type="EMBL" id="MU004231">
    <property type="protein sequence ID" value="KAF2673307.1"/>
    <property type="molecule type" value="Genomic_DNA"/>
</dbReference>
<evidence type="ECO:0000313" key="2">
    <source>
        <dbReference type="EMBL" id="KAF2673307.1"/>
    </source>
</evidence>
<name>A0A6A6UPF2_9PEZI</name>
<keyword evidence="1" id="KW-0472">Membrane</keyword>
<evidence type="ECO:0000256" key="1">
    <source>
        <dbReference type="SAM" id="Phobius"/>
    </source>
</evidence>
<dbReference type="AlphaFoldDB" id="A0A6A6UPF2"/>
<dbReference type="Proteomes" id="UP000799302">
    <property type="component" value="Unassembled WGS sequence"/>
</dbReference>
<evidence type="ECO:0000313" key="3">
    <source>
        <dbReference type="Proteomes" id="UP000799302"/>
    </source>
</evidence>
<feature type="transmembrane region" description="Helical" evidence="1">
    <location>
        <begin position="48"/>
        <end position="65"/>
    </location>
</feature>
<accession>A0A6A6UPF2</accession>
<protein>
    <submittedName>
        <fullName evidence="2">Uncharacterized protein</fullName>
    </submittedName>
</protein>
<proteinExistence type="predicted"/>
<reference evidence="2" key="1">
    <citation type="journal article" date="2020" name="Stud. Mycol.">
        <title>101 Dothideomycetes genomes: a test case for predicting lifestyles and emergence of pathogens.</title>
        <authorList>
            <person name="Haridas S."/>
            <person name="Albert R."/>
            <person name="Binder M."/>
            <person name="Bloem J."/>
            <person name="Labutti K."/>
            <person name="Salamov A."/>
            <person name="Andreopoulos B."/>
            <person name="Baker S."/>
            <person name="Barry K."/>
            <person name="Bills G."/>
            <person name="Bluhm B."/>
            <person name="Cannon C."/>
            <person name="Castanera R."/>
            <person name="Culley D."/>
            <person name="Daum C."/>
            <person name="Ezra D."/>
            <person name="Gonzalez J."/>
            <person name="Henrissat B."/>
            <person name="Kuo A."/>
            <person name="Liang C."/>
            <person name="Lipzen A."/>
            <person name="Lutzoni F."/>
            <person name="Magnuson J."/>
            <person name="Mondo S."/>
            <person name="Nolan M."/>
            <person name="Ohm R."/>
            <person name="Pangilinan J."/>
            <person name="Park H.-J."/>
            <person name="Ramirez L."/>
            <person name="Alfaro M."/>
            <person name="Sun H."/>
            <person name="Tritt A."/>
            <person name="Yoshinaga Y."/>
            <person name="Zwiers L.-H."/>
            <person name="Turgeon B."/>
            <person name="Goodwin S."/>
            <person name="Spatafora J."/>
            <person name="Crous P."/>
            <person name="Grigoriev I."/>
        </authorList>
    </citation>
    <scope>NUCLEOTIDE SEQUENCE</scope>
    <source>
        <strain evidence="2">CBS 115976</strain>
    </source>
</reference>
<keyword evidence="1" id="KW-0812">Transmembrane</keyword>